<name>A0AAU2GWU3_9ACTN</name>
<dbReference type="GO" id="GO:0004674">
    <property type="term" value="F:protein serine/threonine kinase activity"/>
    <property type="evidence" value="ECO:0007669"/>
    <property type="project" value="UniProtKB-KW"/>
</dbReference>
<dbReference type="EMBL" id="CP108253">
    <property type="protein sequence ID" value="WTU40317.1"/>
    <property type="molecule type" value="Genomic_DNA"/>
</dbReference>
<proteinExistence type="predicted"/>
<keyword evidence="3" id="KW-0547">Nucleotide-binding</keyword>
<dbReference type="AlphaFoldDB" id="A0AAU2GWU3"/>
<keyword evidence="1" id="KW-0723">Serine/threonine-protein kinase</keyword>
<dbReference type="PANTHER" id="PTHR35526:SF3">
    <property type="entry name" value="ANTI-SIGMA-F FACTOR RSBW"/>
    <property type="match status" value="1"/>
</dbReference>
<feature type="domain" description="Histidine kinase/HSP90-like ATPase" evidence="2">
    <location>
        <begin position="22"/>
        <end position="129"/>
    </location>
</feature>
<accession>A0AAU2GWU3</accession>
<keyword evidence="1" id="KW-0418">Kinase</keyword>
<dbReference type="InterPro" id="IPR003594">
    <property type="entry name" value="HATPase_dom"/>
</dbReference>
<dbReference type="InterPro" id="IPR036890">
    <property type="entry name" value="HATPase_C_sf"/>
</dbReference>
<gene>
    <name evidence="3" type="ORF">OHV25_12375</name>
</gene>
<evidence type="ECO:0000259" key="2">
    <source>
        <dbReference type="Pfam" id="PF13581"/>
    </source>
</evidence>
<dbReference type="Pfam" id="PF13581">
    <property type="entry name" value="HATPase_c_2"/>
    <property type="match status" value="1"/>
</dbReference>
<evidence type="ECO:0000313" key="3">
    <source>
        <dbReference type="EMBL" id="WTU40317.1"/>
    </source>
</evidence>
<protein>
    <submittedName>
        <fullName evidence="3">ATP-binding protein</fullName>
    </submittedName>
</protein>
<evidence type="ECO:0000256" key="1">
    <source>
        <dbReference type="ARBA" id="ARBA00022527"/>
    </source>
</evidence>
<dbReference type="CDD" id="cd16936">
    <property type="entry name" value="HATPase_RsbW-like"/>
    <property type="match status" value="1"/>
</dbReference>
<dbReference type="Gene3D" id="3.30.565.10">
    <property type="entry name" value="Histidine kinase-like ATPase, C-terminal domain"/>
    <property type="match status" value="1"/>
</dbReference>
<dbReference type="GO" id="GO:0005524">
    <property type="term" value="F:ATP binding"/>
    <property type="evidence" value="ECO:0007669"/>
    <property type="project" value="UniProtKB-KW"/>
</dbReference>
<dbReference type="InterPro" id="IPR050267">
    <property type="entry name" value="Anti-sigma-factor_SerPK"/>
</dbReference>
<organism evidence="3">
    <name type="scientific">Streptomyces sp. NBC_00060</name>
    <dbReference type="NCBI Taxonomy" id="2975636"/>
    <lineage>
        <taxon>Bacteria</taxon>
        <taxon>Bacillati</taxon>
        <taxon>Actinomycetota</taxon>
        <taxon>Actinomycetes</taxon>
        <taxon>Kitasatosporales</taxon>
        <taxon>Streptomycetaceae</taxon>
        <taxon>Streptomyces</taxon>
    </lineage>
</organism>
<dbReference type="SUPFAM" id="SSF55874">
    <property type="entry name" value="ATPase domain of HSP90 chaperone/DNA topoisomerase II/histidine kinase"/>
    <property type="match status" value="1"/>
</dbReference>
<reference evidence="3" key="1">
    <citation type="submission" date="2022-10" db="EMBL/GenBank/DDBJ databases">
        <title>The complete genomes of actinobacterial strains from the NBC collection.</title>
        <authorList>
            <person name="Joergensen T.S."/>
            <person name="Alvarez Arevalo M."/>
            <person name="Sterndorff E.B."/>
            <person name="Faurdal D."/>
            <person name="Vuksanovic O."/>
            <person name="Mourched A.-S."/>
            <person name="Charusanti P."/>
            <person name="Shaw S."/>
            <person name="Blin K."/>
            <person name="Weber T."/>
        </authorList>
    </citation>
    <scope>NUCLEOTIDE SEQUENCE</scope>
    <source>
        <strain evidence="3">NBC_00060</strain>
    </source>
</reference>
<sequence length="141" mass="14750">MDEYMSGAGEHARVWGLICPGSLEEVGRARRWARDVLSGHPCVDEAELVVSELGTNALTHTASDSFRVMLAITEHLLTVAVTDCGGTRDEPTASEADADSTHGRGLSIVMALACHLTVTGGEAGRTVTAALQPPARGAYSC</sequence>
<keyword evidence="3" id="KW-0067">ATP-binding</keyword>
<keyword evidence="1" id="KW-0808">Transferase</keyword>
<dbReference type="PANTHER" id="PTHR35526">
    <property type="entry name" value="ANTI-SIGMA-F FACTOR RSBW-RELATED"/>
    <property type="match status" value="1"/>
</dbReference>